<comment type="subcellular location">
    <subcellularLocation>
        <location evidence="6">Cell membrane</location>
        <topology evidence="6">Multi-pass membrane protein</topology>
    </subcellularLocation>
    <subcellularLocation>
        <location evidence="1">Membrane</location>
        <topology evidence="1">Multi-pass membrane protein</topology>
    </subcellularLocation>
</comment>
<dbReference type="AlphaFoldDB" id="A0A9D0ZIG8"/>
<evidence type="ECO:0000313" key="8">
    <source>
        <dbReference type="Proteomes" id="UP000886787"/>
    </source>
</evidence>
<evidence type="ECO:0000256" key="5">
    <source>
        <dbReference type="ARBA" id="ARBA00023136"/>
    </source>
</evidence>
<dbReference type="InterPro" id="IPR051598">
    <property type="entry name" value="TSUP/Inactive_protease-like"/>
</dbReference>
<keyword evidence="4 6" id="KW-1133">Transmembrane helix</keyword>
<evidence type="ECO:0000256" key="1">
    <source>
        <dbReference type="ARBA" id="ARBA00004141"/>
    </source>
</evidence>
<dbReference type="PANTHER" id="PTHR43701">
    <property type="entry name" value="MEMBRANE TRANSPORTER PROTEIN MJ0441-RELATED"/>
    <property type="match status" value="1"/>
</dbReference>
<gene>
    <name evidence="7" type="ORF">IAD32_06900</name>
</gene>
<sequence length="144" mass="15392">MGRRSPVVALNAFLSAAAGILSGLLGAMGMGGGGVLIIYLSLFTNTPQDQAQGINLLFFLPAAVIALFFYQRKKLIVWRLAIPFALLGILGSFAGAWLSANIDNTLLSKMFGALLLLMGLKTLFSRKHANKKNSAHVENGCNRL</sequence>
<evidence type="ECO:0000256" key="6">
    <source>
        <dbReference type="RuleBase" id="RU363041"/>
    </source>
</evidence>
<comment type="similarity">
    <text evidence="2 6">Belongs to the 4-toluene sulfonate uptake permease (TSUP) (TC 2.A.102) family.</text>
</comment>
<dbReference type="Proteomes" id="UP000886787">
    <property type="component" value="Unassembled WGS sequence"/>
</dbReference>
<reference evidence="7" key="1">
    <citation type="submission" date="2020-10" db="EMBL/GenBank/DDBJ databases">
        <authorList>
            <person name="Gilroy R."/>
        </authorList>
    </citation>
    <scope>NUCLEOTIDE SEQUENCE</scope>
    <source>
        <strain evidence="7">ChiSjej1B19-3389</strain>
    </source>
</reference>
<feature type="transmembrane region" description="Helical" evidence="6">
    <location>
        <begin position="52"/>
        <end position="70"/>
    </location>
</feature>
<name>A0A9D0ZIG8_9FIRM</name>
<feature type="transmembrane region" description="Helical" evidence="6">
    <location>
        <begin position="12"/>
        <end position="40"/>
    </location>
</feature>
<evidence type="ECO:0000256" key="4">
    <source>
        <dbReference type="ARBA" id="ARBA00022989"/>
    </source>
</evidence>
<evidence type="ECO:0000256" key="3">
    <source>
        <dbReference type="ARBA" id="ARBA00022692"/>
    </source>
</evidence>
<dbReference type="GO" id="GO:0005886">
    <property type="term" value="C:plasma membrane"/>
    <property type="evidence" value="ECO:0007669"/>
    <property type="project" value="UniProtKB-SubCell"/>
</dbReference>
<accession>A0A9D0ZIG8</accession>
<dbReference type="InterPro" id="IPR002781">
    <property type="entry name" value="TM_pro_TauE-like"/>
</dbReference>
<dbReference type="Pfam" id="PF01925">
    <property type="entry name" value="TauE"/>
    <property type="match status" value="1"/>
</dbReference>
<feature type="transmembrane region" description="Helical" evidence="6">
    <location>
        <begin position="77"/>
        <end position="100"/>
    </location>
</feature>
<evidence type="ECO:0000256" key="2">
    <source>
        <dbReference type="ARBA" id="ARBA00009142"/>
    </source>
</evidence>
<keyword evidence="5 6" id="KW-0472">Membrane</keyword>
<comment type="caution">
    <text evidence="7">The sequence shown here is derived from an EMBL/GenBank/DDBJ whole genome shotgun (WGS) entry which is preliminary data.</text>
</comment>
<keyword evidence="3 6" id="KW-0812">Transmembrane</keyword>
<reference evidence="7" key="2">
    <citation type="journal article" date="2021" name="PeerJ">
        <title>Extensive microbial diversity within the chicken gut microbiome revealed by metagenomics and culture.</title>
        <authorList>
            <person name="Gilroy R."/>
            <person name="Ravi A."/>
            <person name="Getino M."/>
            <person name="Pursley I."/>
            <person name="Horton D.L."/>
            <person name="Alikhan N.F."/>
            <person name="Baker D."/>
            <person name="Gharbi K."/>
            <person name="Hall N."/>
            <person name="Watson M."/>
            <person name="Adriaenssens E.M."/>
            <person name="Foster-Nyarko E."/>
            <person name="Jarju S."/>
            <person name="Secka A."/>
            <person name="Antonio M."/>
            <person name="Oren A."/>
            <person name="Chaudhuri R.R."/>
            <person name="La Ragione R."/>
            <person name="Hildebrand F."/>
            <person name="Pallen M.J."/>
        </authorList>
    </citation>
    <scope>NUCLEOTIDE SEQUENCE</scope>
    <source>
        <strain evidence="7">ChiSjej1B19-3389</strain>
    </source>
</reference>
<dbReference type="EMBL" id="DVFW01000031">
    <property type="protein sequence ID" value="HIQ80995.1"/>
    <property type="molecule type" value="Genomic_DNA"/>
</dbReference>
<keyword evidence="6" id="KW-1003">Cell membrane</keyword>
<dbReference type="PANTHER" id="PTHR43701:SF2">
    <property type="entry name" value="MEMBRANE TRANSPORTER PROTEIN YJNA-RELATED"/>
    <property type="match status" value="1"/>
</dbReference>
<protein>
    <recommendedName>
        <fullName evidence="6">Probable membrane transporter protein</fullName>
    </recommendedName>
</protein>
<organism evidence="7 8">
    <name type="scientific">Candidatus Scatavimonas merdigallinarum</name>
    <dbReference type="NCBI Taxonomy" id="2840914"/>
    <lineage>
        <taxon>Bacteria</taxon>
        <taxon>Bacillati</taxon>
        <taxon>Bacillota</taxon>
        <taxon>Clostridia</taxon>
        <taxon>Eubacteriales</taxon>
        <taxon>Oscillospiraceae</taxon>
        <taxon>Oscillospiraceae incertae sedis</taxon>
        <taxon>Candidatus Scatavimonas</taxon>
    </lineage>
</organism>
<evidence type="ECO:0000313" key="7">
    <source>
        <dbReference type="EMBL" id="HIQ80995.1"/>
    </source>
</evidence>
<feature type="transmembrane region" description="Helical" evidence="6">
    <location>
        <begin position="106"/>
        <end position="124"/>
    </location>
</feature>
<proteinExistence type="inferred from homology"/>